<dbReference type="GO" id="GO:0003677">
    <property type="term" value="F:DNA binding"/>
    <property type="evidence" value="ECO:0007669"/>
    <property type="project" value="UniProtKB-KW"/>
</dbReference>
<dbReference type="InterPro" id="IPR010982">
    <property type="entry name" value="Lambda_DNA-bd_dom_sf"/>
</dbReference>
<dbReference type="RefSeq" id="WP_143330382.1">
    <property type="nucleotide sequence ID" value="NZ_MUKV01000045.1"/>
</dbReference>
<evidence type="ECO:0000256" key="2">
    <source>
        <dbReference type="ARBA" id="ARBA00023125"/>
    </source>
</evidence>
<dbReference type="AlphaFoldDB" id="A0A1W0CD05"/>
<evidence type="ECO:0000313" key="5">
    <source>
        <dbReference type="EMBL" id="OQS32572.1"/>
    </source>
</evidence>
<dbReference type="EMBL" id="MUKV01000045">
    <property type="protein sequence ID" value="OQS32572.1"/>
    <property type="molecule type" value="Genomic_DNA"/>
</dbReference>
<keyword evidence="2" id="KW-0238">DNA-binding</keyword>
<dbReference type="Pfam" id="PF01381">
    <property type="entry name" value="HTH_3"/>
    <property type="match status" value="1"/>
</dbReference>
<evidence type="ECO:0000256" key="3">
    <source>
        <dbReference type="ARBA" id="ARBA00023163"/>
    </source>
</evidence>
<dbReference type="SUPFAM" id="SSF47413">
    <property type="entry name" value="lambda repressor-like DNA-binding domains"/>
    <property type="match status" value="1"/>
</dbReference>
<name>A0A1W0CD05_9NEIS</name>
<dbReference type="PROSITE" id="PS50943">
    <property type="entry name" value="HTH_CROC1"/>
    <property type="match status" value="1"/>
</dbReference>
<dbReference type="CDD" id="cd00093">
    <property type="entry name" value="HTH_XRE"/>
    <property type="match status" value="1"/>
</dbReference>
<feature type="domain" description="HTH cro/C1-type" evidence="4">
    <location>
        <begin position="8"/>
        <end position="61"/>
    </location>
</feature>
<keyword evidence="1" id="KW-0805">Transcription regulation</keyword>
<protein>
    <recommendedName>
        <fullName evidence="4">HTH cro/C1-type domain-containing protein</fullName>
    </recommendedName>
</protein>
<evidence type="ECO:0000256" key="1">
    <source>
        <dbReference type="ARBA" id="ARBA00023015"/>
    </source>
</evidence>
<proteinExistence type="predicted"/>
<dbReference type="Proteomes" id="UP000192721">
    <property type="component" value="Unassembled WGS sequence"/>
</dbReference>
<evidence type="ECO:0000313" key="6">
    <source>
        <dbReference type="Proteomes" id="UP000192721"/>
    </source>
</evidence>
<evidence type="ECO:0000259" key="4">
    <source>
        <dbReference type="PROSITE" id="PS50943"/>
    </source>
</evidence>
<dbReference type="PANTHER" id="PTHR40661:SF2">
    <property type="entry name" value="HTH-TYPE TRANSCRIPTIONAL REGULATOR PRTR"/>
    <property type="match status" value="1"/>
</dbReference>
<dbReference type="PANTHER" id="PTHR40661">
    <property type="match status" value="1"/>
</dbReference>
<reference evidence="5 6" key="1">
    <citation type="submission" date="2017-02" db="EMBL/GenBank/DDBJ databases">
        <title>Chromobacterium haemolyticum H5244.</title>
        <authorList>
            <person name="Gulvik C.A."/>
        </authorList>
    </citation>
    <scope>NUCLEOTIDE SEQUENCE [LARGE SCALE GENOMIC DNA]</scope>
    <source>
        <strain evidence="5 6">H5244</strain>
    </source>
</reference>
<dbReference type="SMART" id="SM00530">
    <property type="entry name" value="HTH_XRE"/>
    <property type="match status" value="1"/>
</dbReference>
<gene>
    <name evidence="5" type="ORF">B0T45_21460</name>
</gene>
<comment type="caution">
    <text evidence="5">The sequence shown here is derived from an EMBL/GenBank/DDBJ whole genome shotgun (WGS) entry which is preliminary data.</text>
</comment>
<accession>A0A1W0CD05</accession>
<organism evidence="5 6">
    <name type="scientific">Chromobacterium haemolyticum</name>
    <dbReference type="NCBI Taxonomy" id="394935"/>
    <lineage>
        <taxon>Bacteria</taxon>
        <taxon>Pseudomonadati</taxon>
        <taxon>Pseudomonadota</taxon>
        <taxon>Betaproteobacteria</taxon>
        <taxon>Neisseriales</taxon>
        <taxon>Chromobacteriaceae</taxon>
        <taxon>Chromobacterium</taxon>
    </lineage>
</organism>
<keyword evidence="3" id="KW-0804">Transcription</keyword>
<dbReference type="Gene3D" id="1.10.260.40">
    <property type="entry name" value="lambda repressor-like DNA-binding domains"/>
    <property type="match status" value="1"/>
</dbReference>
<sequence>MKTVGDRIRHARQQAKLSQKALARRAGVGTSTIGSLECGRSNSTTLLIPIAKALSVSPSWLSTGKGDPKADNVSSGTYAQADNIEELAQQIADKGIAEIAQLIGLIMECQATKKRP</sequence>
<dbReference type="InterPro" id="IPR001387">
    <property type="entry name" value="Cro/C1-type_HTH"/>
</dbReference>